<feature type="transmembrane region" description="Helical" evidence="2">
    <location>
        <begin position="37"/>
        <end position="64"/>
    </location>
</feature>
<organism evidence="3 4">
    <name type="scientific">Diplodia corticola</name>
    <dbReference type="NCBI Taxonomy" id="236234"/>
    <lineage>
        <taxon>Eukaryota</taxon>
        <taxon>Fungi</taxon>
        <taxon>Dikarya</taxon>
        <taxon>Ascomycota</taxon>
        <taxon>Pezizomycotina</taxon>
        <taxon>Dothideomycetes</taxon>
        <taxon>Dothideomycetes incertae sedis</taxon>
        <taxon>Botryosphaeriales</taxon>
        <taxon>Botryosphaeriaceae</taxon>
        <taxon>Diplodia</taxon>
    </lineage>
</organism>
<proteinExistence type="predicted"/>
<feature type="compositionally biased region" description="Polar residues" evidence="1">
    <location>
        <begin position="262"/>
        <end position="277"/>
    </location>
</feature>
<dbReference type="GeneID" id="31019094"/>
<feature type="region of interest" description="Disordered" evidence="1">
    <location>
        <begin position="300"/>
        <end position="344"/>
    </location>
</feature>
<keyword evidence="2" id="KW-0812">Transmembrane</keyword>
<sequence>MVSPSQRSSSTRLPFSPQPQPQPQPHRSKIVRFRRKCYLSLLSACILVNGILLPATTGLMAHILAVTHDQVSQYGDDLKRGSSYLIAASGAIGLLDACVLFVMSLIRDDMPLKWNWSGKEKHREWKLPIHRIAAFVALAAVLRGAAAAAYSNYDYWESKQSVEQNLGSNGTYYTPETWICTGAANKTIIEGDHPEYKWMCREAQGGRYLSILTTIIAAITLILVLWRWRRRNLDRQYQPVAHSRRPSDIIPFGSVESGLGSGRSSQGTRYHNPSSVGTPPAQPQEVVGREVYEMPADSIHEMEHHPMVRDSDELSIQGEPNEYFAPDDHRNGQRRRCGSDEEGK</sequence>
<dbReference type="OrthoDB" id="3931152at2759"/>
<protein>
    <submittedName>
        <fullName evidence="3">Uncharacterized protein</fullName>
    </submittedName>
</protein>
<evidence type="ECO:0000313" key="4">
    <source>
        <dbReference type="Proteomes" id="UP000183809"/>
    </source>
</evidence>
<feature type="transmembrane region" description="Helical" evidence="2">
    <location>
        <begin position="84"/>
        <end position="106"/>
    </location>
</feature>
<feature type="transmembrane region" description="Helical" evidence="2">
    <location>
        <begin position="208"/>
        <end position="226"/>
    </location>
</feature>
<feature type="compositionally biased region" description="Basic and acidic residues" evidence="1">
    <location>
        <begin position="326"/>
        <end position="344"/>
    </location>
</feature>
<keyword evidence="2" id="KW-1133">Transmembrane helix</keyword>
<name>A0A1J9RPF0_9PEZI</name>
<feature type="region of interest" description="Disordered" evidence="1">
    <location>
        <begin position="1"/>
        <end position="27"/>
    </location>
</feature>
<evidence type="ECO:0000256" key="1">
    <source>
        <dbReference type="SAM" id="MobiDB-lite"/>
    </source>
</evidence>
<evidence type="ECO:0000313" key="3">
    <source>
        <dbReference type="EMBL" id="OJD29796.1"/>
    </source>
</evidence>
<dbReference type="EMBL" id="MNUE01000072">
    <property type="protein sequence ID" value="OJD29796.1"/>
    <property type="molecule type" value="Genomic_DNA"/>
</dbReference>
<accession>A0A1J9RPF0</accession>
<dbReference type="AlphaFoldDB" id="A0A1J9RPF0"/>
<dbReference type="Proteomes" id="UP000183809">
    <property type="component" value="Unassembled WGS sequence"/>
</dbReference>
<feature type="transmembrane region" description="Helical" evidence="2">
    <location>
        <begin position="127"/>
        <end position="150"/>
    </location>
</feature>
<reference evidence="3 4" key="1">
    <citation type="submission" date="2016-10" db="EMBL/GenBank/DDBJ databases">
        <title>Proteomics and genomics reveal pathogen-plant mechanisms compatible with a hemibiotrophic lifestyle of Diplodia corticola.</title>
        <authorList>
            <person name="Fernandes I."/>
            <person name="De Jonge R."/>
            <person name="Van De Peer Y."/>
            <person name="Devreese B."/>
            <person name="Alves A."/>
            <person name="Esteves A.C."/>
        </authorList>
    </citation>
    <scope>NUCLEOTIDE SEQUENCE [LARGE SCALE GENOMIC DNA]</scope>
    <source>
        <strain evidence="3 4">CBS 112549</strain>
    </source>
</reference>
<feature type="region of interest" description="Disordered" evidence="1">
    <location>
        <begin position="238"/>
        <end position="285"/>
    </location>
</feature>
<evidence type="ECO:0000256" key="2">
    <source>
        <dbReference type="SAM" id="Phobius"/>
    </source>
</evidence>
<dbReference type="RefSeq" id="XP_020126056.1">
    <property type="nucleotide sequence ID" value="XM_020278833.1"/>
</dbReference>
<keyword evidence="2" id="KW-0472">Membrane</keyword>
<gene>
    <name evidence="3" type="ORF">BKCO1_7200028</name>
</gene>
<feature type="compositionally biased region" description="Basic and acidic residues" evidence="1">
    <location>
        <begin position="300"/>
        <end position="312"/>
    </location>
</feature>
<feature type="compositionally biased region" description="Polar residues" evidence="1">
    <location>
        <begin position="1"/>
        <end position="13"/>
    </location>
</feature>
<keyword evidence="4" id="KW-1185">Reference proteome</keyword>
<comment type="caution">
    <text evidence="3">The sequence shown here is derived from an EMBL/GenBank/DDBJ whole genome shotgun (WGS) entry which is preliminary data.</text>
</comment>